<dbReference type="InterPro" id="IPR014710">
    <property type="entry name" value="RmlC-like_jellyroll"/>
</dbReference>
<name>A0ABS4GQ10_9BACL</name>
<evidence type="ECO:0000256" key="1">
    <source>
        <dbReference type="ARBA" id="ARBA00023015"/>
    </source>
</evidence>
<dbReference type="EMBL" id="JAGGKT010000006">
    <property type="protein sequence ID" value="MBP1932355.1"/>
    <property type="molecule type" value="Genomic_DNA"/>
</dbReference>
<dbReference type="PROSITE" id="PS50042">
    <property type="entry name" value="CNMP_BINDING_3"/>
    <property type="match status" value="1"/>
</dbReference>
<dbReference type="SUPFAM" id="SSF51206">
    <property type="entry name" value="cAMP-binding domain-like"/>
    <property type="match status" value="1"/>
</dbReference>
<accession>A0ABS4GQ10</accession>
<dbReference type="InterPro" id="IPR018490">
    <property type="entry name" value="cNMP-bd_dom_sf"/>
</dbReference>
<dbReference type="Proteomes" id="UP001519343">
    <property type="component" value="Unassembled WGS sequence"/>
</dbReference>
<dbReference type="Gene3D" id="2.60.120.10">
    <property type="entry name" value="Jelly Rolls"/>
    <property type="match status" value="1"/>
</dbReference>
<comment type="caution">
    <text evidence="7">The sequence shown here is derived from an EMBL/GenBank/DDBJ whole genome shotgun (WGS) entry which is preliminary data.</text>
</comment>
<dbReference type="PANTHER" id="PTHR24567:SF28">
    <property type="entry name" value="LISTERIOLYSIN REGULATORY PROTEIN"/>
    <property type="match status" value="1"/>
</dbReference>
<evidence type="ECO:0000313" key="7">
    <source>
        <dbReference type="EMBL" id="MBP1932355.1"/>
    </source>
</evidence>
<dbReference type="RefSeq" id="WP_209810408.1">
    <property type="nucleotide sequence ID" value="NZ_JAGGKT010000006.1"/>
</dbReference>
<keyword evidence="3" id="KW-0010">Activator</keyword>
<dbReference type="InterPro" id="IPR036390">
    <property type="entry name" value="WH_DNA-bd_sf"/>
</dbReference>
<sequence length="231" mass="26474">MSCDHQNHAETCVRHVPVFTEMTDEEAELLQKVTYRHCYDKGEYIFQEGDPSNTLFVVHEGLIKLSKLSDEGKEQIIRLLFPGDFFGQFSLLENKNHYANAEVLEPTTVCEIHREDFIPVLERNPAMAIRFLLALSERLHQADEWISTISLLEVERRLAKALLLFHEKTKINHQQVLLPISKKDFASLIGTTPETLSRKLVYFESLGFLRLIGKKDVQILDPKGLLDLAGS</sequence>
<evidence type="ECO:0000259" key="6">
    <source>
        <dbReference type="PROSITE" id="PS51063"/>
    </source>
</evidence>
<feature type="domain" description="HTH crp-type" evidence="6">
    <location>
        <begin position="152"/>
        <end position="223"/>
    </location>
</feature>
<keyword evidence="2" id="KW-0238">DNA-binding</keyword>
<protein>
    <submittedName>
        <fullName evidence="7">CRP/FNR family transcriptional regulator</fullName>
    </submittedName>
</protein>
<dbReference type="PANTHER" id="PTHR24567">
    <property type="entry name" value="CRP FAMILY TRANSCRIPTIONAL REGULATORY PROTEIN"/>
    <property type="match status" value="1"/>
</dbReference>
<evidence type="ECO:0000256" key="4">
    <source>
        <dbReference type="ARBA" id="ARBA00023163"/>
    </source>
</evidence>
<evidence type="ECO:0000259" key="5">
    <source>
        <dbReference type="PROSITE" id="PS50042"/>
    </source>
</evidence>
<dbReference type="Pfam" id="PF00027">
    <property type="entry name" value="cNMP_binding"/>
    <property type="match status" value="1"/>
</dbReference>
<dbReference type="SMART" id="SM00100">
    <property type="entry name" value="cNMP"/>
    <property type="match status" value="1"/>
</dbReference>
<evidence type="ECO:0000313" key="8">
    <source>
        <dbReference type="Proteomes" id="UP001519343"/>
    </source>
</evidence>
<dbReference type="InterPro" id="IPR012318">
    <property type="entry name" value="HTH_CRP"/>
</dbReference>
<gene>
    <name evidence="7" type="ORF">J2Z37_002356</name>
</gene>
<reference evidence="7 8" key="1">
    <citation type="submission" date="2021-03" db="EMBL/GenBank/DDBJ databases">
        <title>Genomic Encyclopedia of Type Strains, Phase IV (KMG-IV): sequencing the most valuable type-strain genomes for metagenomic binning, comparative biology and taxonomic classification.</title>
        <authorList>
            <person name="Goeker M."/>
        </authorList>
    </citation>
    <scope>NUCLEOTIDE SEQUENCE [LARGE SCALE GENOMIC DNA]</scope>
    <source>
        <strain evidence="7 8">DSM 24738</strain>
    </source>
</reference>
<proteinExistence type="predicted"/>
<dbReference type="InterPro" id="IPR000595">
    <property type="entry name" value="cNMP-bd_dom"/>
</dbReference>
<dbReference type="InterPro" id="IPR036388">
    <property type="entry name" value="WH-like_DNA-bd_sf"/>
</dbReference>
<keyword evidence="4" id="KW-0804">Transcription</keyword>
<evidence type="ECO:0000256" key="2">
    <source>
        <dbReference type="ARBA" id="ARBA00023125"/>
    </source>
</evidence>
<organism evidence="7 8">
    <name type="scientific">Ammoniphilus resinae</name>
    <dbReference type="NCBI Taxonomy" id="861532"/>
    <lineage>
        <taxon>Bacteria</taxon>
        <taxon>Bacillati</taxon>
        <taxon>Bacillota</taxon>
        <taxon>Bacilli</taxon>
        <taxon>Bacillales</taxon>
        <taxon>Paenibacillaceae</taxon>
        <taxon>Aneurinibacillus group</taxon>
        <taxon>Ammoniphilus</taxon>
    </lineage>
</organism>
<keyword evidence="1" id="KW-0805">Transcription regulation</keyword>
<dbReference type="InterPro" id="IPR050397">
    <property type="entry name" value="Env_Response_Regulators"/>
</dbReference>
<dbReference type="PROSITE" id="PS51063">
    <property type="entry name" value="HTH_CRP_2"/>
    <property type="match status" value="1"/>
</dbReference>
<dbReference type="CDD" id="cd00038">
    <property type="entry name" value="CAP_ED"/>
    <property type="match status" value="1"/>
</dbReference>
<dbReference type="Gene3D" id="1.10.10.10">
    <property type="entry name" value="Winged helix-like DNA-binding domain superfamily/Winged helix DNA-binding domain"/>
    <property type="match status" value="1"/>
</dbReference>
<feature type="domain" description="Cyclic nucleotide-binding" evidence="5">
    <location>
        <begin position="18"/>
        <end position="138"/>
    </location>
</feature>
<keyword evidence="8" id="KW-1185">Reference proteome</keyword>
<dbReference type="SMART" id="SM00419">
    <property type="entry name" value="HTH_CRP"/>
    <property type="match status" value="1"/>
</dbReference>
<dbReference type="SUPFAM" id="SSF46785">
    <property type="entry name" value="Winged helix' DNA-binding domain"/>
    <property type="match status" value="1"/>
</dbReference>
<evidence type="ECO:0000256" key="3">
    <source>
        <dbReference type="ARBA" id="ARBA00023159"/>
    </source>
</evidence>
<dbReference type="Pfam" id="PF13545">
    <property type="entry name" value="HTH_Crp_2"/>
    <property type="match status" value="1"/>
</dbReference>